<organism evidence="3 4">
    <name type="scientific">Paenibacillus ottowii</name>
    <dbReference type="NCBI Taxonomy" id="2315729"/>
    <lineage>
        <taxon>Bacteria</taxon>
        <taxon>Bacillati</taxon>
        <taxon>Bacillota</taxon>
        <taxon>Bacilli</taxon>
        <taxon>Bacillales</taxon>
        <taxon>Paenibacillaceae</taxon>
        <taxon>Paenibacillus</taxon>
    </lineage>
</organism>
<dbReference type="SUPFAM" id="SSF55383">
    <property type="entry name" value="Copper amine oxidase, domain N"/>
    <property type="match status" value="1"/>
</dbReference>
<dbReference type="InterPro" id="IPR036582">
    <property type="entry name" value="Mao_N_sf"/>
</dbReference>
<feature type="signal peptide" evidence="1">
    <location>
        <begin position="1"/>
        <end position="31"/>
    </location>
</feature>
<feature type="domain" description="Copper amine oxidase-like N-terminal" evidence="2">
    <location>
        <begin position="60"/>
        <end position="152"/>
    </location>
</feature>
<feature type="chain" id="PRO_5046760679" evidence="1">
    <location>
        <begin position="32"/>
        <end position="291"/>
    </location>
</feature>
<dbReference type="Proteomes" id="UP000319219">
    <property type="component" value="Unassembled WGS sequence"/>
</dbReference>
<dbReference type="Pfam" id="PF07833">
    <property type="entry name" value="Cu_amine_oxidN1"/>
    <property type="match status" value="1"/>
</dbReference>
<sequence length="291" mass="32867">MKRKYFYSTAVVSFAVLVSAIFGTSSYNANAAPINRSIHVNGTSLLKVNDYDVLYCTPIGPYVNEEKRLMVPLRSVAELLGAKVDYNTKLQEAKIRWRSNEIVFQKGAKTYKLNDTLAQMDTQPEVIQDAFVIPLGVLLRSMNIPFEYRNNKVILKNPSFDQSKIFQKVIEADRGSFILDNPSALDIQNFRLVEEKNSAGETRGSITESGLNRTGSTIREGKEDLHIICLFNQTLDMDADFASIDIPDRKRPKVNPEDSVSQSLSYLKINDDPLQYILTAGRTLKTKNERK</sequence>
<evidence type="ECO:0000313" key="3">
    <source>
        <dbReference type="EMBL" id="TQR98229.1"/>
    </source>
</evidence>
<dbReference type="Gene3D" id="3.30.457.10">
    <property type="entry name" value="Copper amine oxidase-like, N-terminal domain"/>
    <property type="match status" value="1"/>
</dbReference>
<proteinExistence type="predicted"/>
<name>A0ABY3B3B0_9BACL</name>
<accession>A0ABY3B3B0</accession>
<comment type="caution">
    <text evidence="3">The sequence shown here is derived from an EMBL/GenBank/DDBJ whole genome shotgun (WGS) entry which is preliminary data.</text>
</comment>
<dbReference type="InterPro" id="IPR012854">
    <property type="entry name" value="Cu_amine_oxidase-like_N"/>
</dbReference>
<gene>
    <name evidence="3" type="ORF">FKV70_13800</name>
</gene>
<dbReference type="RefSeq" id="WP_142613208.1">
    <property type="nucleotide sequence ID" value="NZ_VIJZ01000005.1"/>
</dbReference>
<dbReference type="EMBL" id="VIJZ01000005">
    <property type="protein sequence ID" value="TQR98229.1"/>
    <property type="molecule type" value="Genomic_DNA"/>
</dbReference>
<keyword evidence="1" id="KW-0732">Signal</keyword>
<keyword evidence="4" id="KW-1185">Reference proteome</keyword>
<evidence type="ECO:0000313" key="4">
    <source>
        <dbReference type="Proteomes" id="UP000319219"/>
    </source>
</evidence>
<evidence type="ECO:0000256" key="1">
    <source>
        <dbReference type="SAM" id="SignalP"/>
    </source>
</evidence>
<protein>
    <submittedName>
        <fullName evidence="3">Copper amine oxidase N-terminal domain-containing protein</fullName>
    </submittedName>
</protein>
<evidence type="ECO:0000259" key="2">
    <source>
        <dbReference type="Pfam" id="PF07833"/>
    </source>
</evidence>
<reference evidence="3 4" key="1">
    <citation type="submission" date="2019-07" db="EMBL/GenBank/DDBJ databases">
        <title>Paenibacillus ottowii sp. nov. isolated from a fermentation system processing bovine manure.</title>
        <authorList>
            <person name="Velazquez L.F."/>
            <person name="Rajbanshi S."/>
            <person name="Guan S."/>
            <person name="Hinchee M."/>
            <person name="Welsh A."/>
        </authorList>
    </citation>
    <scope>NUCLEOTIDE SEQUENCE [LARGE SCALE GENOMIC DNA]</scope>
    <source>
        <strain evidence="3 4">MS2379</strain>
    </source>
</reference>